<dbReference type="AlphaFoldDB" id="A0A2A5QW41"/>
<reference evidence="2 3" key="1">
    <citation type="submission" date="2017-09" db="EMBL/GenBank/DDBJ databases">
        <title>Genome sequences of Natrinema ejinorence JCM 13890T.</title>
        <authorList>
            <person name="Roh S.W."/>
            <person name="Kim Y.B."/>
            <person name="Kim J.Y."/>
        </authorList>
    </citation>
    <scope>NUCLEOTIDE SEQUENCE [LARGE SCALE GENOMIC DNA]</scope>
    <source>
        <strain evidence="2 3">JCM 13890</strain>
    </source>
</reference>
<accession>A0A2A5QW41</accession>
<gene>
    <name evidence="2" type="ORF">CP557_11170</name>
</gene>
<proteinExistence type="predicted"/>
<evidence type="ECO:0000313" key="2">
    <source>
        <dbReference type="EMBL" id="PCR91035.1"/>
    </source>
</evidence>
<organism evidence="2 3">
    <name type="scientific">Natrinema ejinorense</name>
    <dbReference type="NCBI Taxonomy" id="373386"/>
    <lineage>
        <taxon>Archaea</taxon>
        <taxon>Methanobacteriati</taxon>
        <taxon>Methanobacteriota</taxon>
        <taxon>Stenosarchaea group</taxon>
        <taxon>Halobacteria</taxon>
        <taxon>Halobacteriales</taxon>
        <taxon>Natrialbaceae</taxon>
        <taxon>Natrinema</taxon>
    </lineage>
</organism>
<evidence type="ECO:0000259" key="1">
    <source>
        <dbReference type="Pfam" id="PF02663"/>
    </source>
</evidence>
<dbReference type="OrthoDB" id="232030at2157"/>
<dbReference type="SUPFAM" id="SSF143555">
    <property type="entry name" value="FwdE-like"/>
    <property type="match status" value="1"/>
</dbReference>
<name>A0A2A5QW41_9EURY</name>
<sequence length="225" mass="23806">MSNSTHESDPSNRDRTDWNVDYDIDPIRLRDPAAEALAVLESGDPIVITYADVVKAAGHSCPTAAGAYRIAKTGLEALYPGDELPVRGDIDVLAGGPRDDPAYGVTARLISYVTGAAGEDGFAGLAGGHGGRKNLLHYGAIGTDGIAFEFTRTDTDETVRVIYHVADVPSGGPAVDDLPKLIEGTATDAEREAFAEDWHGRVDAVLNGDRYVTVERSPNPNSADQ</sequence>
<dbReference type="Proteomes" id="UP000219689">
    <property type="component" value="Unassembled WGS sequence"/>
</dbReference>
<comment type="caution">
    <text evidence="2">The sequence shown here is derived from an EMBL/GenBank/DDBJ whole genome shotgun (WGS) entry which is preliminary data.</text>
</comment>
<keyword evidence="3" id="KW-1185">Reference proteome</keyword>
<dbReference type="InterPro" id="IPR003814">
    <property type="entry name" value="FmdEsu_dom"/>
</dbReference>
<dbReference type="EMBL" id="NXNI01000001">
    <property type="protein sequence ID" value="PCR91035.1"/>
    <property type="molecule type" value="Genomic_DNA"/>
</dbReference>
<dbReference type="RefSeq" id="WP_097379980.1">
    <property type="nucleotide sequence ID" value="NZ_NXNI01000001.1"/>
</dbReference>
<evidence type="ECO:0000313" key="3">
    <source>
        <dbReference type="Proteomes" id="UP000219689"/>
    </source>
</evidence>
<feature type="domain" description="Formylmethanofuran dehydrogenase subunit E" evidence="1">
    <location>
        <begin position="58"/>
        <end position="207"/>
    </location>
</feature>
<dbReference type="Pfam" id="PF02663">
    <property type="entry name" value="FmdE"/>
    <property type="match status" value="1"/>
</dbReference>
<protein>
    <recommendedName>
        <fullName evidence="1">Formylmethanofuran dehydrogenase subunit E domain-containing protein</fullName>
    </recommendedName>
</protein>
<dbReference type="Gene3D" id="3.30.1330.130">
    <property type="match status" value="1"/>
</dbReference>